<protein>
    <submittedName>
        <fullName evidence="1">YabP/YqfC family sporulation protein</fullName>
    </submittedName>
</protein>
<accession>A0A9D1HEY8</accession>
<comment type="caution">
    <text evidence="1">The sequence shown here is derived from an EMBL/GenBank/DDBJ whole genome shotgun (WGS) entry which is preliminary data.</text>
</comment>
<dbReference type="EMBL" id="DVLT01000015">
    <property type="protein sequence ID" value="HIU02081.1"/>
    <property type="molecule type" value="Genomic_DNA"/>
</dbReference>
<proteinExistence type="predicted"/>
<sequence length="87" mass="9830">MLKKMISNSDALPKDISRDVSVALINGSEQIKVQNFNGILKYGSDEIVLRLKKQRMFIRGRTLDIKYYNSDEVCICGNIDSVAYVGE</sequence>
<organism evidence="1 2">
    <name type="scientific">Candidatus Onthocola gallistercoris</name>
    <dbReference type="NCBI Taxonomy" id="2840876"/>
    <lineage>
        <taxon>Bacteria</taxon>
        <taxon>Bacillati</taxon>
        <taxon>Bacillota</taxon>
        <taxon>Bacilli</taxon>
        <taxon>Candidatus Onthocola</taxon>
    </lineage>
</organism>
<dbReference type="Gene3D" id="2.60.40.2000">
    <property type="match status" value="1"/>
</dbReference>
<reference evidence="1" key="1">
    <citation type="submission" date="2020-10" db="EMBL/GenBank/DDBJ databases">
        <authorList>
            <person name="Gilroy R."/>
        </authorList>
    </citation>
    <scope>NUCLEOTIDE SEQUENCE</scope>
    <source>
        <strain evidence="1">CHK187-14744</strain>
    </source>
</reference>
<name>A0A9D1HEY8_9FIRM</name>
<evidence type="ECO:0000313" key="2">
    <source>
        <dbReference type="Proteomes" id="UP000824164"/>
    </source>
</evidence>
<dbReference type="Proteomes" id="UP000824164">
    <property type="component" value="Unassembled WGS sequence"/>
</dbReference>
<gene>
    <name evidence="1" type="ORF">IAB63_02375</name>
</gene>
<evidence type="ECO:0000313" key="1">
    <source>
        <dbReference type="EMBL" id="HIU02081.1"/>
    </source>
</evidence>
<dbReference type="InterPro" id="IPR038705">
    <property type="entry name" value="YabP_sf"/>
</dbReference>
<dbReference type="Pfam" id="PF07873">
    <property type="entry name" value="YabP"/>
    <property type="match status" value="1"/>
</dbReference>
<reference evidence="1" key="2">
    <citation type="journal article" date="2021" name="PeerJ">
        <title>Extensive microbial diversity within the chicken gut microbiome revealed by metagenomics and culture.</title>
        <authorList>
            <person name="Gilroy R."/>
            <person name="Ravi A."/>
            <person name="Getino M."/>
            <person name="Pursley I."/>
            <person name="Horton D.L."/>
            <person name="Alikhan N.F."/>
            <person name="Baker D."/>
            <person name="Gharbi K."/>
            <person name="Hall N."/>
            <person name="Watson M."/>
            <person name="Adriaenssens E.M."/>
            <person name="Foster-Nyarko E."/>
            <person name="Jarju S."/>
            <person name="Secka A."/>
            <person name="Antonio M."/>
            <person name="Oren A."/>
            <person name="Chaudhuri R.R."/>
            <person name="La Ragione R."/>
            <person name="Hildebrand F."/>
            <person name="Pallen M.J."/>
        </authorList>
    </citation>
    <scope>NUCLEOTIDE SEQUENCE</scope>
    <source>
        <strain evidence="1">CHK187-14744</strain>
    </source>
</reference>
<dbReference type="AlphaFoldDB" id="A0A9D1HEY8"/>
<dbReference type="InterPro" id="IPR022476">
    <property type="entry name" value="Spore_YabP/YqfC"/>
</dbReference>